<dbReference type="Proteomes" id="UP000000851">
    <property type="component" value="Chromosome"/>
</dbReference>
<evidence type="ECO:0000313" key="4">
    <source>
        <dbReference type="Proteomes" id="UP000000851"/>
    </source>
</evidence>
<dbReference type="STRING" id="479433.Caci_8735"/>
<evidence type="ECO:0000256" key="1">
    <source>
        <dbReference type="SAM" id="MobiDB-lite"/>
    </source>
</evidence>
<dbReference type="InParanoid" id="C7Q213"/>
<gene>
    <name evidence="3" type="ordered locus">Caci_8735</name>
</gene>
<keyword evidence="4" id="KW-1185">Reference proteome</keyword>
<organism evidence="3 4">
    <name type="scientific">Catenulispora acidiphila (strain DSM 44928 / JCM 14897 / NBRC 102108 / NRRL B-24433 / ID139908)</name>
    <dbReference type="NCBI Taxonomy" id="479433"/>
    <lineage>
        <taxon>Bacteria</taxon>
        <taxon>Bacillati</taxon>
        <taxon>Actinomycetota</taxon>
        <taxon>Actinomycetes</taxon>
        <taxon>Catenulisporales</taxon>
        <taxon>Catenulisporaceae</taxon>
        <taxon>Catenulispora</taxon>
    </lineage>
</organism>
<feature type="compositionally biased region" description="Low complexity" evidence="1">
    <location>
        <begin position="66"/>
        <end position="80"/>
    </location>
</feature>
<evidence type="ECO:0000313" key="3">
    <source>
        <dbReference type="EMBL" id="ACU77550.1"/>
    </source>
</evidence>
<dbReference type="AlphaFoldDB" id="C7Q213"/>
<feature type="compositionally biased region" description="Low complexity" evidence="1">
    <location>
        <begin position="273"/>
        <end position="308"/>
    </location>
</feature>
<feature type="region of interest" description="Disordered" evidence="1">
    <location>
        <begin position="273"/>
        <end position="364"/>
    </location>
</feature>
<keyword evidence="2" id="KW-0472">Membrane</keyword>
<accession>C7Q213</accession>
<name>C7Q213_CATAD</name>
<feature type="transmembrane region" description="Helical" evidence="2">
    <location>
        <begin position="37"/>
        <end position="57"/>
    </location>
</feature>
<dbReference type="EMBL" id="CP001700">
    <property type="protein sequence ID" value="ACU77550.1"/>
    <property type="molecule type" value="Genomic_DNA"/>
</dbReference>
<feature type="compositionally biased region" description="Low complexity" evidence="1">
    <location>
        <begin position="317"/>
        <end position="364"/>
    </location>
</feature>
<dbReference type="KEGG" id="cai:Caci_8735"/>
<evidence type="ECO:0000256" key="2">
    <source>
        <dbReference type="SAM" id="Phobius"/>
    </source>
</evidence>
<feature type="region of interest" description="Disordered" evidence="1">
    <location>
        <begin position="59"/>
        <end position="90"/>
    </location>
</feature>
<keyword evidence="2" id="KW-1133">Transmembrane helix</keyword>
<protein>
    <submittedName>
        <fullName evidence="3">Uncharacterized protein</fullName>
    </submittedName>
</protein>
<reference evidence="3 4" key="1">
    <citation type="journal article" date="2009" name="Stand. Genomic Sci.">
        <title>Complete genome sequence of Catenulispora acidiphila type strain (ID 139908).</title>
        <authorList>
            <person name="Copeland A."/>
            <person name="Lapidus A."/>
            <person name="Glavina Del Rio T."/>
            <person name="Nolan M."/>
            <person name="Lucas S."/>
            <person name="Chen F."/>
            <person name="Tice H."/>
            <person name="Cheng J.F."/>
            <person name="Bruce D."/>
            <person name="Goodwin L."/>
            <person name="Pitluck S."/>
            <person name="Mikhailova N."/>
            <person name="Pati A."/>
            <person name="Ivanova N."/>
            <person name="Mavromatis K."/>
            <person name="Chen A."/>
            <person name="Palaniappan K."/>
            <person name="Chain P."/>
            <person name="Land M."/>
            <person name="Hauser L."/>
            <person name="Chang Y.J."/>
            <person name="Jeffries C.D."/>
            <person name="Chertkov O."/>
            <person name="Brettin T."/>
            <person name="Detter J.C."/>
            <person name="Han C."/>
            <person name="Ali Z."/>
            <person name="Tindall B.J."/>
            <person name="Goker M."/>
            <person name="Bristow J."/>
            <person name="Eisen J.A."/>
            <person name="Markowitz V."/>
            <person name="Hugenholtz P."/>
            <person name="Kyrpides N.C."/>
            <person name="Klenk H.P."/>
        </authorList>
    </citation>
    <scope>NUCLEOTIDE SEQUENCE [LARGE SCALE GENOMIC DNA]</scope>
    <source>
        <strain evidence="4">DSM 44928 / JCM 14897 / NBRC 102108 / NRRL B-24433 / ID139908</strain>
    </source>
</reference>
<sequence>MRELLSGALPAPQDEPQQRDVIDAAMDWGMRRRRRDWVLSAAAALAVIAVGTGVAAMSGGSGNEVSSASGRQPSASSSGPNFPAGSGWTSSCNAPGTAKGDLVRICQLYSEQQNFMTDFAKGSAPYIQAALPDGFTVQTTATSVLILTGPNGETNYLLASTESASTRDGRPLSCGPPSQVGCLQTSIAGGTVVVDSYPSGDPSAGYVGAGLKDPRVDILLHTSAGGGMDGVAPPTSAVPLLSNLQLEKILIDPGLLAYAKAQLQHQNDIMHQLGSLLPPSESGSSYSSAPKASPSGSQSSGATGSWSPPSTPKTPGSRSSSQSQPSDTQSSGFSQPPGSSVSSPGSSSVSSPVSSPGIPVSSGS</sequence>
<proteinExistence type="predicted"/>
<keyword evidence="2" id="KW-0812">Transmembrane</keyword>
<dbReference type="HOGENOM" id="CLU_760094_0_0_11"/>